<evidence type="ECO:0000313" key="2">
    <source>
        <dbReference type="EMBL" id="KAK9284501.1"/>
    </source>
</evidence>
<evidence type="ECO:0000313" key="3">
    <source>
        <dbReference type="Proteomes" id="UP001415857"/>
    </source>
</evidence>
<dbReference type="PANTHER" id="PTHR12234:SF5">
    <property type="entry name" value="PUTATIVE, EXPRESSED-RELATED"/>
    <property type="match status" value="1"/>
</dbReference>
<protein>
    <recommendedName>
        <fullName evidence="1">Formiminotransferase N-terminal subdomain domain-containing protein</fullName>
    </recommendedName>
</protein>
<keyword evidence="3" id="KW-1185">Reference proteome</keyword>
<feature type="domain" description="Formiminotransferase N-terminal subdomain" evidence="1">
    <location>
        <begin position="5"/>
        <end position="142"/>
    </location>
</feature>
<dbReference type="SUPFAM" id="SSF55116">
    <property type="entry name" value="Formiminotransferase domain of formiminotransferase-cyclodeaminase"/>
    <property type="match status" value="1"/>
</dbReference>
<dbReference type="GO" id="GO:0005542">
    <property type="term" value="F:folic acid binding"/>
    <property type="evidence" value="ECO:0007669"/>
    <property type="project" value="InterPro"/>
</dbReference>
<dbReference type="SMART" id="SM01222">
    <property type="entry name" value="FTCD_N"/>
    <property type="match status" value="1"/>
</dbReference>
<dbReference type="Gene3D" id="3.30.990.10">
    <property type="entry name" value="Formiminotransferase, N-terminal subdomain"/>
    <property type="match status" value="1"/>
</dbReference>
<dbReference type="InterPro" id="IPR037064">
    <property type="entry name" value="Formiminotransferase_N_sf"/>
</dbReference>
<dbReference type="Proteomes" id="UP001415857">
    <property type="component" value="Unassembled WGS sequence"/>
</dbReference>
<proteinExistence type="predicted"/>
<accession>A0AAP0X0R5</accession>
<dbReference type="EMBL" id="JBBPBK010000005">
    <property type="protein sequence ID" value="KAK9284501.1"/>
    <property type="molecule type" value="Genomic_DNA"/>
</dbReference>
<comment type="caution">
    <text evidence="2">The sequence shown here is derived from an EMBL/GenBank/DDBJ whole genome shotgun (WGS) entry which is preliminary data.</text>
</comment>
<dbReference type="Pfam" id="PF07837">
    <property type="entry name" value="FTCD_N"/>
    <property type="match status" value="1"/>
</dbReference>
<dbReference type="InterPro" id="IPR051623">
    <property type="entry name" value="FTCD"/>
</dbReference>
<evidence type="ECO:0000259" key="1">
    <source>
        <dbReference type="SMART" id="SM01222"/>
    </source>
</evidence>
<organism evidence="2 3">
    <name type="scientific">Liquidambar formosana</name>
    <name type="common">Formosan gum</name>
    <dbReference type="NCBI Taxonomy" id="63359"/>
    <lineage>
        <taxon>Eukaryota</taxon>
        <taxon>Viridiplantae</taxon>
        <taxon>Streptophyta</taxon>
        <taxon>Embryophyta</taxon>
        <taxon>Tracheophyta</taxon>
        <taxon>Spermatophyta</taxon>
        <taxon>Magnoliopsida</taxon>
        <taxon>eudicotyledons</taxon>
        <taxon>Gunneridae</taxon>
        <taxon>Pentapetalae</taxon>
        <taxon>Saxifragales</taxon>
        <taxon>Altingiaceae</taxon>
        <taxon>Liquidambar</taxon>
    </lineage>
</organism>
<dbReference type="InterPro" id="IPR012886">
    <property type="entry name" value="Formiminotransferase_N"/>
</dbReference>
<dbReference type="GO" id="GO:0016740">
    <property type="term" value="F:transferase activity"/>
    <property type="evidence" value="ECO:0007669"/>
    <property type="project" value="InterPro"/>
</dbReference>
<dbReference type="PANTHER" id="PTHR12234">
    <property type="entry name" value="FORMIMINOTRANSFERASE-CYCLODEAMINASE"/>
    <property type="match status" value="1"/>
</dbReference>
<gene>
    <name evidence="2" type="ORF">L1049_023675</name>
</gene>
<sequence length="147" mass="16413">MKHSMLLCCKFYISESRNHAALDSIEQAARLNRETVIVNKFEDRAYNRSRYTIVSYVVHDSTGCTIYSPLQQTVLAMVEAAYRSINLELHSGAHPRLGVVDDIVFHPLARASLDDAAWLAKAVAADIGNRFQGGYTNVMLTKVVILI</sequence>
<dbReference type="AlphaFoldDB" id="A0AAP0X0R5"/>
<dbReference type="InterPro" id="IPR022384">
    <property type="entry name" value="FormiminoTrfase_cat_dom_sf"/>
</dbReference>
<name>A0AAP0X0R5_LIQFO</name>
<reference evidence="2 3" key="1">
    <citation type="journal article" date="2024" name="Plant J.">
        <title>Genome sequences and population genomics reveal climatic adaptation and genomic divergence between two closely related sweetgum species.</title>
        <authorList>
            <person name="Xu W.Q."/>
            <person name="Ren C.Q."/>
            <person name="Zhang X.Y."/>
            <person name="Comes H.P."/>
            <person name="Liu X.H."/>
            <person name="Li Y.G."/>
            <person name="Kettle C.J."/>
            <person name="Jalonen R."/>
            <person name="Gaisberger H."/>
            <person name="Ma Y.Z."/>
            <person name="Qiu Y.X."/>
        </authorList>
    </citation>
    <scope>NUCLEOTIDE SEQUENCE [LARGE SCALE GENOMIC DNA]</scope>
    <source>
        <strain evidence="2">Hangzhou</strain>
    </source>
</reference>